<dbReference type="InterPro" id="IPR036977">
    <property type="entry name" value="DNA_primase_Znf_CHC2"/>
</dbReference>
<dbReference type="AlphaFoldDB" id="A0A382CLV8"/>
<evidence type="ECO:0000313" key="1">
    <source>
        <dbReference type="EMBL" id="SVB27198.1"/>
    </source>
</evidence>
<sequence length="332" mass="38938">MDSYIDVKYVSLISPYLQQFKKKGDFLWNFRCPYCGDSQKSRTKARGFVYRRKNDLFYKCHNCGAGTTLGKLIQYLDSKTYNDYIFERYKKGVKTNNPEPEFKFDEPIFRKKGILKNLKSISDLSTDHPARKIIEERSIPFESFSDLYLCESFYQFTNTLIPNKFPSLDGDHPRLLIPFRDEQGEVFAYQGRAFGKEQPKYITIKLEERDKIFGLDRVDKSKHVYVVEGPLDSLFLDNCIAIAGVDVPQMDCDFTVIFDNEPRNKELLKQIERVIEKGHRVVLWPDQMNWKDINDMIIHGYTKSQIQEIITDNTFCGAAARLRFAEWRKINA</sequence>
<dbReference type="HAMAP" id="MF_04157">
    <property type="entry name" value="PRIMASE_T4"/>
    <property type="match status" value="1"/>
</dbReference>
<dbReference type="GO" id="GO:0006260">
    <property type="term" value="P:DNA replication"/>
    <property type="evidence" value="ECO:0007669"/>
    <property type="project" value="InterPro"/>
</dbReference>
<gene>
    <name evidence="1" type="ORF">METZ01_LOCUS180052</name>
</gene>
<dbReference type="GO" id="GO:0008270">
    <property type="term" value="F:zinc ion binding"/>
    <property type="evidence" value="ECO:0007669"/>
    <property type="project" value="InterPro"/>
</dbReference>
<evidence type="ECO:0008006" key="2">
    <source>
        <dbReference type="Google" id="ProtNLM"/>
    </source>
</evidence>
<name>A0A382CLV8_9ZZZZ</name>
<reference evidence="1" key="1">
    <citation type="submission" date="2018-05" db="EMBL/GenBank/DDBJ databases">
        <authorList>
            <person name="Lanie J.A."/>
            <person name="Ng W.-L."/>
            <person name="Kazmierczak K.M."/>
            <person name="Andrzejewski T.M."/>
            <person name="Davidsen T.M."/>
            <person name="Wayne K.J."/>
            <person name="Tettelin H."/>
            <person name="Glass J.I."/>
            <person name="Rusch D."/>
            <person name="Podicherti R."/>
            <person name="Tsui H.-C.T."/>
            <person name="Winkler M.E."/>
        </authorList>
    </citation>
    <scope>NUCLEOTIDE SEQUENCE</scope>
</reference>
<proteinExistence type="inferred from homology"/>
<protein>
    <recommendedName>
        <fullName evidence="2">DNA primase</fullName>
    </recommendedName>
</protein>
<dbReference type="GO" id="GO:0003677">
    <property type="term" value="F:DNA binding"/>
    <property type="evidence" value="ECO:0007669"/>
    <property type="project" value="InterPro"/>
</dbReference>
<dbReference type="Gene3D" id="3.90.580.10">
    <property type="entry name" value="Zinc finger, CHC2-type domain"/>
    <property type="match status" value="1"/>
</dbReference>
<dbReference type="SUPFAM" id="SSF56731">
    <property type="entry name" value="DNA primase core"/>
    <property type="match status" value="1"/>
</dbReference>
<dbReference type="EMBL" id="UINC01035187">
    <property type="protein sequence ID" value="SVB27198.1"/>
    <property type="molecule type" value="Genomic_DNA"/>
</dbReference>
<dbReference type="InterPro" id="IPR046392">
    <property type="entry name" value="PRIMASE_T4"/>
</dbReference>
<organism evidence="1">
    <name type="scientific">marine metagenome</name>
    <dbReference type="NCBI Taxonomy" id="408172"/>
    <lineage>
        <taxon>unclassified sequences</taxon>
        <taxon>metagenomes</taxon>
        <taxon>ecological metagenomes</taxon>
    </lineage>
</organism>
<accession>A0A382CLV8</accession>
<dbReference type="SUPFAM" id="SSF57783">
    <property type="entry name" value="Zinc beta-ribbon"/>
    <property type="match status" value="1"/>
</dbReference>